<dbReference type="PROSITE" id="PS51257">
    <property type="entry name" value="PROKAR_LIPOPROTEIN"/>
    <property type="match status" value="1"/>
</dbReference>
<dbReference type="RefSeq" id="WP_301125816.1">
    <property type="nucleotide sequence ID" value="NZ_JAUHPV010000001.1"/>
</dbReference>
<keyword evidence="1" id="KW-0732">Signal</keyword>
<protein>
    <submittedName>
        <fullName evidence="2">Uncharacterized protein</fullName>
    </submittedName>
</protein>
<dbReference type="EMBL" id="JAUHPV010000001">
    <property type="protein sequence ID" value="MDN4471809.1"/>
    <property type="molecule type" value="Genomic_DNA"/>
</dbReference>
<gene>
    <name evidence="2" type="ORF">QQX04_02235</name>
</gene>
<feature type="signal peptide" evidence="1">
    <location>
        <begin position="1"/>
        <end position="20"/>
    </location>
</feature>
<organism evidence="2 3">
    <name type="scientific">Demequina zhanjiangensis</name>
    <dbReference type="NCBI Taxonomy" id="3051659"/>
    <lineage>
        <taxon>Bacteria</taxon>
        <taxon>Bacillati</taxon>
        <taxon>Actinomycetota</taxon>
        <taxon>Actinomycetes</taxon>
        <taxon>Micrococcales</taxon>
        <taxon>Demequinaceae</taxon>
        <taxon>Demequina</taxon>
    </lineage>
</organism>
<evidence type="ECO:0000256" key="1">
    <source>
        <dbReference type="SAM" id="SignalP"/>
    </source>
</evidence>
<proteinExistence type="predicted"/>
<sequence length="149" mass="15641">MDRRLVTVAIIAASALAACATPVDNGDLDAPDSPVARDDWEPGSDALTALMEGTLELQDGCLYIVGSGDTEGLTVVPVLTRALASWDSETDTLTYAGQDYAMGDEVAAGGGWGEPNDEMTLPDACEPDEWGQVMYVQDDTLAPMDARGL</sequence>
<feature type="chain" id="PRO_5045804524" evidence="1">
    <location>
        <begin position="21"/>
        <end position="149"/>
    </location>
</feature>
<evidence type="ECO:0000313" key="3">
    <source>
        <dbReference type="Proteomes" id="UP001172738"/>
    </source>
</evidence>
<name>A0ABT8FY30_9MICO</name>
<evidence type="ECO:0000313" key="2">
    <source>
        <dbReference type="EMBL" id="MDN4471809.1"/>
    </source>
</evidence>
<dbReference type="Proteomes" id="UP001172738">
    <property type="component" value="Unassembled WGS sequence"/>
</dbReference>
<comment type="caution">
    <text evidence="2">The sequence shown here is derived from an EMBL/GenBank/DDBJ whole genome shotgun (WGS) entry which is preliminary data.</text>
</comment>
<reference evidence="2" key="1">
    <citation type="submission" date="2023-06" db="EMBL/GenBank/DDBJ databases">
        <title>SYSU T00b26.</title>
        <authorList>
            <person name="Gao L."/>
            <person name="Fang B.-Z."/>
            <person name="Li W.-J."/>
        </authorList>
    </citation>
    <scope>NUCLEOTIDE SEQUENCE</scope>
    <source>
        <strain evidence="2">SYSU T00b26</strain>
    </source>
</reference>
<keyword evidence="3" id="KW-1185">Reference proteome</keyword>
<accession>A0ABT8FY30</accession>